<accession>A0A9W5Y2N9</accession>
<name>A0A9W5Y2N9_9CLOT</name>
<keyword evidence="2" id="KW-1185">Reference proteome</keyword>
<dbReference type="Proteomes" id="UP001057868">
    <property type="component" value="Unassembled WGS sequence"/>
</dbReference>
<evidence type="ECO:0000313" key="2">
    <source>
        <dbReference type="Proteomes" id="UP001057868"/>
    </source>
</evidence>
<sequence>MYENAIALFTNNNANIEDATYTSAEDDTEVAIIDIGIIIEARVINANLFVGKIPDKYKKIIVRATNNPPFAIWLAFI</sequence>
<organism evidence="1 2">
    <name type="scientific">Clostridium folliculivorans</name>
    <dbReference type="NCBI Taxonomy" id="2886038"/>
    <lineage>
        <taxon>Bacteria</taxon>
        <taxon>Bacillati</taxon>
        <taxon>Bacillota</taxon>
        <taxon>Clostridia</taxon>
        <taxon>Eubacteriales</taxon>
        <taxon>Clostridiaceae</taxon>
        <taxon>Clostridium</taxon>
    </lineage>
</organism>
<comment type="caution">
    <text evidence="1">The sequence shown here is derived from an EMBL/GenBank/DDBJ whole genome shotgun (WGS) entry which is preliminary data.</text>
</comment>
<evidence type="ECO:0000313" key="1">
    <source>
        <dbReference type="EMBL" id="GKU25626.1"/>
    </source>
</evidence>
<reference evidence="1" key="1">
    <citation type="journal article" date="2023" name="Int. J. Syst. Evol. Microbiol.">
        <title>&lt;i&gt;Clostridium folliculivorans&lt;/i&gt; sp. nov., isolated from soil samples of an organic paddy in Japan.</title>
        <authorList>
            <person name="Tazawa J."/>
            <person name="Kobayashi H."/>
            <person name="Tanizawa Y."/>
            <person name="Uchino A."/>
            <person name="Tanaka F."/>
            <person name="Urashima Y."/>
            <person name="Miura S."/>
            <person name="Sakamoto M."/>
            <person name="Ohkuma M."/>
            <person name="Tohno M."/>
        </authorList>
    </citation>
    <scope>NUCLEOTIDE SEQUENCE</scope>
    <source>
        <strain evidence="1">D1-1</strain>
    </source>
</reference>
<dbReference type="EMBL" id="BQXY01000003">
    <property type="protein sequence ID" value="GKU25626.1"/>
    <property type="molecule type" value="Genomic_DNA"/>
</dbReference>
<dbReference type="RefSeq" id="WP_261856267.1">
    <property type="nucleotide sequence ID" value="NZ_BQXZ01000001.1"/>
</dbReference>
<protein>
    <submittedName>
        <fullName evidence="1">Uncharacterized protein</fullName>
    </submittedName>
</protein>
<dbReference type="AlphaFoldDB" id="A0A9W5Y2N9"/>
<gene>
    <name evidence="1" type="ORF">CFOLD11_24520</name>
</gene>
<proteinExistence type="predicted"/>